<comment type="similarity">
    <text evidence="4">Belongs to the DegT/DnrJ/EryC1 family.</text>
</comment>
<protein>
    <submittedName>
        <fullName evidence="5">dTDP-4-amino-4,6-dideoxygalactose transaminase</fullName>
    </submittedName>
</protein>
<dbReference type="Gene3D" id="3.40.640.10">
    <property type="entry name" value="Type I PLP-dependent aspartate aminotransferase-like (Major domain)"/>
    <property type="match status" value="1"/>
</dbReference>
<dbReference type="GO" id="GO:0030170">
    <property type="term" value="F:pyridoxal phosphate binding"/>
    <property type="evidence" value="ECO:0007669"/>
    <property type="project" value="TreeGrafter"/>
</dbReference>
<evidence type="ECO:0000256" key="4">
    <source>
        <dbReference type="RuleBase" id="RU004508"/>
    </source>
</evidence>
<comment type="cofactor">
    <cofactor evidence="1">
        <name>pyridoxal 5'-phosphate</name>
        <dbReference type="ChEBI" id="CHEBI:597326"/>
    </cofactor>
</comment>
<reference evidence="6" key="1">
    <citation type="submission" date="2017-01" db="EMBL/GenBank/DDBJ databases">
        <authorList>
            <person name="Varghese N."/>
            <person name="Submissions S."/>
        </authorList>
    </citation>
    <scope>NUCLEOTIDE SEQUENCE [LARGE SCALE GENOMIC DNA]</scope>
    <source>
        <strain evidence="6">ATCC 12950</strain>
    </source>
</reference>
<dbReference type="PIRSF" id="PIRSF000390">
    <property type="entry name" value="PLP_StrS"/>
    <property type="match status" value="1"/>
</dbReference>
<keyword evidence="3 4" id="KW-0663">Pyridoxal phosphate</keyword>
<evidence type="ECO:0000256" key="2">
    <source>
        <dbReference type="PIRSR" id="PIRSR000390-1"/>
    </source>
</evidence>
<dbReference type="Proteomes" id="UP000186096">
    <property type="component" value="Unassembled WGS sequence"/>
</dbReference>
<name>A0A1N7E2Q4_9ACTN</name>
<keyword evidence="6" id="KW-1185">Reference proteome</keyword>
<evidence type="ECO:0000313" key="5">
    <source>
        <dbReference type="EMBL" id="SIR82321.1"/>
    </source>
</evidence>
<proteinExistence type="inferred from homology"/>
<feature type="modified residue" description="N6-(pyridoxal phosphate)lysine" evidence="3">
    <location>
        <position position="193"/>
    </location>
</feature>
<dbReference type="GO" id="GO:0000271">
    <property type="term" value="P:polysaccharide biosynthetic process"/>
    <property type="evidence" value="ECO:0007669"/>
    <property type="project" value="TreeGrafter"/>
</dbReference>
<organism evidence="5 6">
    <name type="scientific">Microbispora rosea</name>
    <dbReference type="NCBI Taxonomy" id="58117"/>
    <lineage>
        <taxon>Bacteria</taxon>
        <taxon>Bacillati</taxon>
        <taxon>Actinomycetota</taxon>
        <taxon>Actinomycetes</taxon>
        <taxon>Streptosporangiales</taxon>
        <taxon>Streptosporangiaceae</taxon>
        <taxon>Microbispora</taxon>
    </lineage>
</organism>
<dbReference type="InterPro" id="IPR015422">
    <property type="entry name" value="PyrdxlP-dep_Trfase_small"/>
</dbReference>
<dbReference type="SUPFAM" id="SSF53383">
    <property type="entry name" value="PLP-dependent transferases"/>
    <property type="match status" value="1"/>
</dbReference>
<sequence>MFTTAVSTTSLKAVPFNRTHVADNELAYLSEAVRQGFTCGDGPFTERAGRLLCELTGAGRALLTTSCTHALEMSAILLDLRPGDEVLMPSFTFVSTANAYALRGAVPVFVDCRPDTLNIDERLIEAAITERTRAVVVVHYAGVGCEMDAIGAVARRHGLALIEDNAHGLGGSYRGRPLGSFGLMATQSFHATKNVQCGEGGALLVNDAALATRAEIIREKGTDRSRFFRGQVDKYQWVDVGSSYLPSDVLAAMLTAQLESFDTIQRLRQAVWRGYHEGLADWAAENGVAQPSVASDRAHPAHLYHLLLPDLRNRQAFIAHLAAHGVQAAFHYQPLHNSPAGVRHSRTAPGGCPVTESVADRLVRLPLFAGLGEAGAARVVDAVRGYEVR</sequence>
<evidence type="ECO:0000313" key="6">
    <source>
        <dbReference type="Proteomes" id="UP000186096"/>
    </source>
</evidence>
<dbReference type="PANTHER" id="PTHR30244:SF34">
    <property type="entry name" value="DTDP-4-AMINO-4,6-DIDEOXYGALACTOSE TRANSAMINASE"/>
    <property type="match status" value="1"/>
</dbReference>
<dbReference type="InterPro" id="IPR015421">
    <property type="entry name" value="PyrdxlP-dep_Trfase_major"/>
</dbReference>
<dbReference type="PANTHER" id="PTHR30244">
    <property type="entry name" value="TRANSAMINASE"/>
    <property type="match status" value="1"/>
</dbReference>
<dbReference type="InterPro" id="IPR012749">
    <property type="entry name" value="WecE-like"/>
</dbReference>
<dbReference type="InterPro" id="IPR000653">
    <property type="entry name" value="DegT/StrS_aminotransferase"/>
</dbReference>
<dbReference type="CDD" id="cd00616">
    <property type="entry name" value="AHBA_syn"/>
    <property type="match status" value="1"/>
</dbReference>
<dbReference type="EMBL" id="FTNI01000016">
    <property type="protein sequence ID" value="SIR82321.1"/>
    <property type="molecule type" value="Genomic_DNA"/>
</dbReference>
<accession>A0A1N7E2Q4</accession>
<dbReference type="NCBIfam" id="NF008687">
    <property type="entry name" value="PRK11706.1"/>
    <property type="match status" value="1"/>
</dbReference>
<dbReference type="STRING" id="58117.SAMN05421833_116108"/>
<evidence type="ECO:0000256" key="3">
    <source>
        <dbReference type="PIRSR" id="PIRSR000390-2"/>
    </source>
</evidence>
<dbReference type="NCBIfam" id="TIGR02379">
    <property type="entry name" value="ECA_wecE"/>
    <property type="match status" value="1"/>
</dbReference>
<dbReference type="Pfam" id="PF01041">
    <property type="entry name" value="DegT_DnrJ_EryC1"/>
    <property type="match status" value="1"/>
</dbReference>
<dbReference type="InterPro" id="IPR015424">
    <property type="entry name" value="PyrdxlP-dep_Trfase"/>
</dbReference>
<gene>
    <name evidence="5" type="ORF">SAMN05421833_116108</name>
</gene>
<dbReference type="Gene3D" id="3.90.1150.10">
    <property type="entry name" value="Aspartate Aminotransferase, domain 1"/>
    <property type="match status" value="1"/>
</dbReference>
<dbReference type="GO" id="GO:0019180">
    <property type="term" value="F:dTDP-4-amino-4,6-dideoxygalactose transaminase activity"/>
    <property type="evidence" value="ECO:0007669"/>
    <property type="project" value="TreeGrafter"/>
</dbReference>
<evidence type="ECO:0000256" key="1">
    <source>
        <dbReference type="ARBA" id="ARBA00001933"/>
    </source>
</evidence>
<feature type="active site" description="Proton acceptor" evidence="2">
    <location>
        <position position="193"/>
    </location>
</feature>
<dbReference type="AlphaFoldDB" id="A0A1N7E2Q4"/>